<name>A0A1H2W824_9BACL</name>
<dbReference type="STRING" id="89784.SAMN04489725_1141"/>
<evidence type="ECO:0008006" key="3">
    <source>
        <dbReference type="Google" id="ProtNLM"/>
    </source>
</evidence>
<keyword evidence="2" id="KW-1185">Reference proteome</keyword>
<dbReference type="Proteomes" id="UP000182589">
    <property type="component" value="Unassembled WGS sequence"/>
</dbReference>
<gene>
    <name evidence="1" type="ORF">SAMN04489725_1141</name>
</gene>
<evidence type="ECO:0000313" key="2">
    <source>
        <dbReference type="Proteomes" id="UP000182589"/>
    </source>
</evidence>
<dbReference type="EMBL" id="FNOJ01000014">
    <property type="protein sequence ID" value="SDW76698.1"/>
    <property type="molecule type" value="Genomic_DNA"/>
</dbReference>
<organism evidence="1 2">
    <name type="scientific">Alicyclobacillus hesperidum</name>
    <dbReference type="NCBI Taxonomy" id="89784"/>
    <lineage>
        <taxon>Bacteria</taxon>
        <taxon>Bacillati</taxon>
        <taxon>Bacillota</taxon>
        <taxon>Bacilli</taxon>
        <taxon>Bacillales</taxon>
        <taxon>Alicyclobacillaceae</taxon>
        <taxon>Alicyclobacillus</taxon>
    </lineage>
</organism>
<evidence type="ECO:0000313" key="1">
    <source>
        <dbReference type="EMBL" id="SDW76698.1"/>
    </source>
</evidence>
<proteinExistence type="predicted"/>
<reference evidence="2" key="1">
    <citation type="submission" date="2016-10" db="EMBL/GenBank/DDBJ databases">
        <authorList>
            <person name="Varghese N."/>
        </authorList>
    </citation>
    <scope>NUCLEOTIDE SEQUENCE [LARGE SCALE GENOMIC DNA]</scope>
    <source>
        <strain evidence="2">DSM 12489</strain>
    </source>
</reference>
<dbReference type="AlphaFoldDB" id="A0A1H2W824"/>
<feature type="non-terminal residue" evidence="1">
    <location>
        <position position="51"/>
    </location>
</feature>
<accession>A0A1H2W824</accession>
<sequence>MAQYNITVDDEVLKGLFTGDKGVALLLEKVLNQVLNAQASEQLQAEPYERS</sequence>
<protein>
    <recommendedName>
        <fullName evidence="3">Transposase, Mutator family</fullName>
    </recommendedName>
</protein>